<evidence type="ECO:0000313" key="3">
    <source>
        <dbReference type="Proteomes" id="UP000198914"/>
    </source>
</evidence>
<protein>
    <submittedName>
        <fullName evidence="2">Uncharacterized protein</fullName>
    </submittedName>
</protein>
<keyword evidence="1" id="KW-1133">Transmembrane helix</keyword>
<reference evidence="3" key="1">
    <citation type="submission" date="2016-10" db="EMBL/GenBank/DDBJ databases">
        <authorList>
            <person name="Varghese N."/>
            <person name="Submissions S."/>
        </authorList>
    </citation>
    <scope>NUCLEOTIDE SEQUENCE [LARGE SCALE GENOMIC DNA]</scope>
    <source>
        <strain evidence="3">DSM 100420</strain>
    </source>
</reference>
<dbReference type="Proteomes" id="UP000198914">
    <property type="component" value="Unassembled WGS sequence"/>
</dbReference>
<evidence type="ECO:0000256" key="1">
    <source>
        <dbReference type="SAM" id="Phobius"/>
    </source>
</evidence>
<proteinExistence type="predicted"/>
<keyword evidence="1" id="KW-0472">Membrane</keyword>
<feature type="transmembrane region" description="Helical" evidence="1">
    <location>
        <begin position="12"/>
        <end position="38"/>
    </location>
</feature>
<dbReference type="STRING" id="1244108.SAMN05444004_103239"/>
<feature type="transmembrane region" description="Helical" evidence="1">
    <location>
        <begin position="58"/>
        <end position="77"/>
    </location>
</feature>
<sequence length="304" mass="34737">MAGIYGGCWVKNWWFLGSHVASIVFALFSAFISWWLPWRASIIDARIVEVAKSSALDFTTPLPWLGVIVFLWILSVVKSHEFRQKVRDFEKLSDNYDLLETDYYEETEGHRETKESYYASLRSSLRYILTQTSTGFSERCRVTVYRLHDADTKMFRNIFRHAPQHRFNEPGRDAIPVSEGVVGLAYATSALQNFRSEEAFGSEEYVAKLENFLESANIKNPRLNTRMPSQQIVCKTISDLNTGFQVGVVVYECMDPDALNVDGIMALLTQEDQNISRFVSHLAVLDADFNPFPHDAYPMAVADE</sequence>
<dbReference type="AlphaFoldDB" id="A0A1H3N2F8"/>
<accession>A0A1H3N2F8</accession>
<evidence type="ECO:0000313" key="2">
    <source>
        <dbReference type="EMBL" id="SDY82655.1"/>
    </source>
</evidence>
<name>A0A1H3N2F8_9RHOB</name>
<keyword evidence="1" id="KW-0812">Transmembrane</keyword>
<keyword evidence="3" id="KW-1185">Reference proteome</keyword>
<gene>
    <name evidence="2" type="ORF">SAMN05444004_103239</name>
</gene>
<organism evidence="2 3">
    <name type="scientific">Jannaschia faecimaris</name>
    <dbReference type="NCBI Taxonomy" id="1244108"/>
    <lineage>
        <taxon>Bacteria</taxon>
        <taxon>Pseudomonadati</taxon>
        <taxon>Pseudomonadota</taxon>
        <taxon>Alphaproteobacteria</taxon>
        <taxon>Rhodobacterales</taxon>
        <taxon>Roseobacteraceae</taxon>
        <taxon>Jannaschia</taxon>
    </lineage>
</organism>
<dbReference type="EMBL" id="FNPX01000003">
    <property type="protein sequence ID" value="SDY82655.1"/>
    <property type="molecule type" value="Genomic_DNA"/>
</dbReference>